<name>A0ACC0P060_RHOML</name>
<evidence type="ECO:0000313" key="2">
    <source>
        <dbReference type="Proteomes" id="UP001062846"/>
    </source>
</evidence>
<gene>
    <name evidence="1" type="ORF">RHMOL_Rhmol04G0134000</name>
</gene>
<comment type="caution">
    <text evidence="1">The sequence shown here is derived from an EMBL/GenBank/DDBJ whole genome shotgun (WGS) entry which is preliminary data.</text>
</comment>
<dbReference type="EMBL" id="CM046391">
    <property type="protein sequence ID" value="KAI8558926.1"/>
    <property type="molecule type" value="Genomic_DNA"/>
</dbReference>
<dbReference type="Proteomes" id="UP001062846">
    <property type="component" value="Chromosome 4"/>
</dbReference>
<accession>A0ACC0P060</accession>
<keyword evidence="2" id="KW-1185">Reference proteome</keyword>
<reference evidence="1" key="1">
    <citation type="submission" date="2022-02" db="EMBL/GenBank/DDBJ databases">
        <title>Plant Genome Project.</title>
        <authorList>
            <person name="Zhang R.-G."/>
        </authorList>
    </citation>
    <scope>NUCLEOTIDE SEQUENCE</scope>
    <source>
        <strain evidence="1">AT1</strain>
    </source>
</reference>
<evidence type="ECO:0000313" key="1">
    <source>
        <dbReference type="EMBL" id="KAI8558926.1"/>
    </source>
</evidence>
<organism evidence="1 2">
    <name type="scientific">Rhododendron molle</name>
    <name type="common">Chinese azalea</name>
    <name type="synonym">Azalea mollis</name>
    <dbReference type="NCBI Taxonomy" id="49168"/>
    <lineage>
        <taxon>Eukaryota</taxon>
        <taxon>Viridiplantae</taxon>
        <taxon>Streptophyta</taxon>
        <taxon>Embryophyta</taxon>
        <taxon>Tracheophyta</taxon>
        <taxon>Spermatophyta</taxon>
        <taxon>Magnoliopsida</taxon>
        <taxon>eudicotyledons</taxon>
        <taxon>Gunneridae</taxon>
        <taxon>Pentapetalae</taxon>
        <taxon>asterids</taxon>
        <taxon>Ericales</taxon>
        <taxon>Ericaceae</taxon>
        <taxon>Ericoideae</taxon>
        <taxon>Rhodoreae</taxon>
        <taxon>Rhododendron</taxon>
    </lineage>
</organism>
<protein>
    <submittedName>
        <fullName evidence="1">Uncharacterized protein</fullName>
    </submittedName>
</protein>
<sequence length="60" mass="6609">MFASDNGIPQFRPQLEVTWPSPLPQEMQGTPPRAPNSAPSLIERKGRTLALTHASEQLLV</sequence>
<proteinExistence type="predicted"/>